<feature type="domain" description="Solute-binding protein family 3/N-terminal" evidence="8">
    <location>
        <begin position="50"/>
        <end position="273"/>
    </location>
</feature>
<dbReference type="Proteomes" id="UP000289856">
    <property type="component" value="Chromosome"/>
</dbReference>
<sequence length="332" mass="36060">MSKFIGINRKKTTLITALLVSIVLLVLSACGNNNASKESATSSTNKTEKTVRIGYQKYASVNILKERGTLEAKLAEINYKVEWTQFPGGPQLLEAINVGSIDFGNVGEAPPIFAQAAGTPLIYLGHSPASPKAESILVPENSSIKTGADLKGKKVALNKGSNVHYLLVKYLEKEGLKYTDIEVVFLPPADARAAFESGSVDAWVIWEPFYSAAQLATKARVLADGTGLVDNYEYYLSSRDLAEKHKDAVDVILAQLKESDQWAKDNQGELAEILSKALGIDVPSIKQALTHRGFGVEPITDDIIAAQQKIADVFFELKLIPKEIKISDAIIK</sequence>
<dbReference type="GO" id="GO:0042597">
    <property type="term" value="C:periplasmic space"/>
    <property type="evidence" value="ECO:0007669"/>
    <property type="project" value="UniProtKB-SubCell"/>
</dbReference>
<dbReference type="SUPFAM" id="SSF53850">
    <property type="entry name" value="Periplasmic binding protein-like II"/>
    <property type="match status" value="1"/>
</dbReference>
<accession>A0A3T1DEU3</accession>
<comment type="similarity">
    <text evidence="2">Belongs to the bacterial solute-binding protein SsuA/TauA family.</text>
</comment>
<organism evidence="9 10">
    <name type="scientific">Cohnella abietis</name>
    <dbReference type="NCBI Taxonomy" id="2507935"/>
    <lineage>
        <taxon>Bacteria</taxon>
        <taxon>Bacillati</taxon>
        <taxon>Bacillota</taxon>
        <taxon>Bacilli</taxon>
        <taxon>Bacillales</taxon>
        <taxon>Paenibacillaceae</taxon>
        <taxon>Cohnella</taxon>
    </lineage>
</organism>
<dbReference type="OrthoDB" id="286202at2"/>
<dbReference type="EMBL" id="AP019400">
    <property type="protein sequence ID" value="BBI36619.1"/>
    <property type="molecule type" value="Genomic_DNA"/>
</dbReference>
<evidence type="ECO:0000256" key="7">
    <source>
        <dbReference type="SAM" id="SignalP"/>
    </source>
</evidence>
<evidence type="ECO:0000256" key="2">
    <source>
        <dbReference type="ARBA" id="ARBA00010742"/>
    </source>
</evidence>
<dbReference type="PANTHER" id="PTHR30024">
    <property type="entry name" value="ALIPHATIC SULFONATES-BINDING PROTEIN-RELATED"/>
    <property type="match status" value="1"/>
</dbReference>
<keyword evidence="3" id="KW-0813">Transport</keyword>
<protein>
    <recommendedName>
        <fullName evidence="6">Putative aliphatic sulfonates-binding protein</fullName>
    </recommendedName>
</protein>
<evidence type="ECO:0000259" key="8">
    <source>
        <dbReference type="SMART" id="SM00062"/>
    </source>
</evidence>
<evidence type="ECO:0000256" key="3">
    <source>
        <dbReference type="ARBA" id="ARBA00022448"/>
    </source>
</evidence>
<dbReference type="AlphaFoldDB" id="A0A3T1DEU3"/>
<evidence type="ECO:0000313" key="9">
    <source>
        <dbReference type="EMBL" id="BBI36619.1"/>
    </source>
</evidence>
<dbReference type="InterPro" id="IPR015168">
    <property type="entry name" value="SsuA/THI5"/>
</dbReference>
<evidence type="ECO:0000313" key="10">
    <source>
        <dbReference type="Proteomes" id="UP000289856"/>
    </source>
</evidence>
<dbReference type="CDD" id="cd13557">
    <property type="entry name" value="PBP2_SsuA"/>
    <property type="match status" value="1"/>
</dbReference>
<dbReference type="PROSITE" id="PS51257">
    <property type="entry name" value="PROKAR_LIPOPROTEIN"/>
    <property type="match status" value="1"/>
</dbReference>
<dbReference type="FunFam" id="3.40.190.10:FF:000050">
    <property type="entry name" value="Sulfonate ABC transporter substrate-binding protein"/>
    <property type="match status" value="1"/>
</dbReference>
<dbReference type="NCBIfam" id="TIGR01728">
    <property type="entry name" value="SsuA_fam"/>
    <property type="match status" value="1"/>
</dbReference>
<keyword evidence="10" id="KW-1185">Reference proteome</keyword>
<evidence type="ECO:0000256" key="1">
    <source>
        <dbReference type="ARBA" id="ARBA00004418"/>
    </source>
</evidence>
<evidence type="ECO:0000256" key="6">
    <source>
        <dbReference type="ARBA" id="ARBA00070228"/>
    </source>
</evidence>
<comment type="subcellular location">
    <subcellularLocation>
        <location evidence="1">Periplasm</location>
    </subcellularLocation>
</comment>
<dbReference type="RefSeq" id="WP_130616111.1">
    <property type="nucleotide sequence ID" value="NZ_AP019400.1"/>
</dbReference>
<evidence type="ECO:0000256" key="4">
    <source>
        <dbReference type="ARBA" id="ARBA00022729"/>
    </source>
</evidence>
<dbReference type="GO" id="GO:0016020">
    <property type="term" value="C:membrane"/>
    <property type="evidence" value="ECO:0007669"/>
    <property type="project" value="InterPro"/>
</dbReference>
<dbReference type="Gene3D" id="3.40.190.10">
    <property type="entry name" value="Periplasmic binding protein-like II"/>
    <property type="match status" value="2"/>
</dbReference>
<dbReference type="NCBIfam" id="NF008588">
    <property type="entry name" value="PRK11553.1"/>
    <property type="match status" value="1"/>
</dbReference>
<reference evidence="9 10" key="1">
    <citation type="submission" date="2019-01" db="EMBL/GenBank/DDBJ databases">
        <title>Complete genome sequence of Cohnella hallensis HS21 isolated from Korean fir (Abies koreana) rhizospheric soil.</title>
        <authorList>
            <person name="Jiang L."/>
            <person name="Kang S.W."/>
            <person name="Kim S."/>
            <person name="Jung J."/>
            <person name="Kim C.Y."/>
            <person name="Kim D.H."/>
            <person name="Kim S.W."/>
            <person name="Lee J."/>
        </authorList>
    </citation>
    <scope>NUCLEOTIDE SEQUENCE [LARGE SCALE GENOMIC DNA]</scope>
    <source>
        <strain evidence="9 10">HS21</strain>
    </source>
</reference>
<dbReference type="PANTHER" id="PTHR30024:SF42">
    <property type="entry name" value="ALIPHATIC SULFONATES-BINDING PROTEIN-RELATED"/>
    <property type="match status" value="1"/>
</dbReference>
<dbReference type="GO" id="GO:0042626">
    <property type="term" value="F:ATPase-coupled transmembrane transporter activity"/>
    <property type="evidence" value="ECO:0007669"/>
    <property type="project" value="InterPro"/>
</dbReference>
<keyword evidence="4 7" id="KW-0732">Signal</keyword>
<comment type="function">
    <text evidence="5">Part of a binding-protein-dependent transport system for aliphatic sulfonates. Putative binding protein.</text>
</comment>
<dbReference type="KEGG" id="cohn:KCTCHS21_60180"/>
<dbReference type="InterPro" id="IPR010067">
    <property type="entry name" value="ABC_SsuA_sub-bd"/>
</dbReference>
<gene>
    <name evidence="9" type="ORF">KCTCHS21_60180</name>
</gene>
<evidence type="ECO:0000256" key="5">
    <source>
        <dbReference type="ARBA" id="ARBA00055538"/>
    </source>
</evidence>
<dbReference type="Pfam" id="PF09084">
    <property type="entry name" value="NMT1"/>
    <property type="match status" value="1"/>
</dbReference>
<feature type="chain" id="PRO_5019413188" description="Putative aliphatic sulfonates-binding protein" evidence="7">
    <location>
        <begin position="36"/>
        <end position="332"/>
    </location>
</feature>
<dbReference type="SMART" id="SM00062">
    <property type="entry name" value="PBPb"/>
    <property type="match status" value="1"/>
</dbReference>
<feature type="signal peptide" evidence="7">
    <location>
        <begin position="1"/>
        <end position="35"/>
    </location>
</feature>
<name>A0A3T1DEU3_9BACL</name>
<proteinExistence type="inferred from homology"/>
<dbReference type="InterPro" id="IPR001638">
    <property type="entry name" value="Solute-binding_3/MltF_N"/>
</dbReference>